<dbReference type="AlphaFoldDB" id="A0A4Y3WQ77"/>
<evidence type="ECO:0000313" key="1">
    <source>
        <dbReference type="EMBL" id="GEC20975.1"/>
    </source>
</evidence>
<keyword evidence="2" id="KW-1185">Reference proteome</keyword>
<accession>A0A4Y3WQ77</accession>
<dbReference type="Proteomes" id="UP000320338">
    <property type="component" value="Unassembled WGS sequence"/>
</dbReference>
<comment type="caution">
    <text evidence="1">The sequence shown here is derived from an EMBL/GenBank/DDBJ whole genome shotgun (WGS) entry which is preliminary data.</text>
</comment>
<reference evidence="1 2" key="1">
    <citation type="submission" date="2019-06" db="EMBL/GenBank/DDBJ databases">
        <title>Whole genome shotgun sequence of Pseudonocardia hydrocarbonoxydans NBRC 14498.</title>
        <authorList>
            <person name="Hosoyama A."/>
            <person name="Uohara A."/>
            <person name="Ohji S."/>
            <person name="Ichikawa N."/>
        </authorList>
    </citation>
    <scope>NUCLEOTIDE SEQUENCE [LARGE SCALE GENOMIC DNA]</scope>
    <source>
        <strain evidence="1 2">NBRC 14498</strain>
    </source>
</reference>
<name>A0A4Y3WQ77_9PSEU</name>
<sequence length="163" mass="17072">MAFTAGAKIRAADLNRLGALVGRNQRTTNSAAITTIARVLSTTAPVVAGRTYRVTCYGELFGNSGAATTQNELRHTTNNTEPTTTSPILGRALVRHDSTIGIPDTCVIVAYFYASATGTLRVAVCTQRVAGTVTVAWTAAPDFPMSLTVEDVGDTIATTGTVY</sequence>
<evidence type="ECO:0000313" key="2">
    <source>
        <dbReference type="Proteomes" id="UP000320338"/>
    </source>
</evidence>
<gene>
    <name evidence="1" type="ORF">PHY01_32580</name>
</gene>
<dbReference type="RefSeq" id="WP_141279570.1">
    <property type="nucleotide sequence ID" value="NZ_BAAARZ010000007.1"/>
</dbReference>
<protein>
    <submittedName>
        <fullName evidence="1">Uncharacterized protein</fullName>
    </submittedName>
</protein>
<proteinExistence type="predicted"/>
<dbReference type="EMBL" id="BJNG01000026">
    <property type="protein sequence ID" value="GEC20975.1"/>
    <property type="molecule type" value="Genomic_DNA"/>
</dbReference>
<organism evidence="1 2">
    <name type="scientific">Pseudonocardia hydrocarbonoxydans</name>
    <dbReference type="NCBI Taxonomy" id="76726"/>
    <lineage>
        <taxon>Bacteria</taxon>
        <taxon>Bacillati</taxon>
        <taxon>Actinomycetota</taxon>
        <taxon>Actinomycetes</taxon>
        <taxon>Pseudonocardiales</taxon>
        <taxon>Pseudonocardiaceae</taxon>
        <taxon>Pseudonocardia</taxon>
    </lineage>
</organism>